<dbReference type="Proteomes" id="UP000008953">
    <property type="component" value="Chromosome"/>
</dbReference>
<dbReference type="AlphaFoldDB" id="D4KUQ4"/>
<protein>
    <submittedName>
        <fullName evidence="1">Uncharacterized protein</fullName>
    </submittedName>
</protein>
<reference evidence="1 2" key="1">
    <citation type="submission" date="2010-03" db="EMBL/GenBank/DDBJ databases">
        <title>The genome sequence of Roseburia intestinalis XB6B4.</title>
        <authorList>
            <consortium name="metaHIT consortium -- http://www.metahit.eu/"/>
            <person name="Pajon A."/>
            <person name="Turner K."/>
            <person name="Parkhill J."/>
            <person name="Bernalier A."/>
        </authorList>
    </citation>
    <scope>NUCLEOTIDE SEQUENCE [LARGE SCALE GENOMIC DNA]</scope>
    <source>
        <strain evidence="1 2">XB6B4</strain>
    </source>
</reference>
<dbReference type="EMBL" id="FP929050">
    <property type="protein sequence ID" value="CBL11094.1"/>
    <property type="molecule type" value="Genomic_DNA"/>
</dbReference>
<name>D4KUQ4_9FIRM</name>
<dbReference type="PATRIC" id="fig|718255.3.peg.213"/>
<sequence>MPRLPDRKGGGRGSFYIQICVKTVSAELTADLHRVKVRDAVSSVGENYALWKRRSGCYEKKAVER</sequence>
<reference evidence="1 2" key="2">
    <citation type="submission" date="2010-03" db="EMBL/GenBank/DDBJ databases">
        <authorList>
            <person name="Pajon A."/>
        </authorList>
    </citation>
    <scope>NUCLEOTIDE SEQUENCE [LARGE SCALE GENOMIC DNA]</scope>
    <source>
        <strain evidence="1 2">XB6B4</strain>
    </source>
</reference>
<dbReference type="KEGG" id="rix:RO1_03000"/>
<accession>D4KUQ4</accession>
<evidence type="ECO:0000313" key="2">
    <source>
        <dbReference type="Proteomes" id="UP000008953"/>
    </source>
</evidence>
<evidence type="ECO:0000313" key="1">
    <source>
        <dbReference type="EMBL" id="CBL11094.1"/>
    </source>
</evidence>
<organism evidence="1 2">
    <name type="scientific">Roseburia intestinalis XB6B4</name>
    <dbReference type="NCBI Taxonomy" id="718255"/>
    <lineage>
        <taxon>Bacteria</taxon>
        <taxon>Bacillati</taxon>
        <taxon>Bacillota</taxon>
        <taxon>Clostridia</taxon>
        <taxon>Lachnospirales</taxon>
        <taxon>Lachnospiraceae</taxon>
        <taxon>Roseburia</taxon>
    </lineage>
</organism>
<proteinExistence type="predicted"/>
<dbReference type="HOGENOM" id="CLU_2847131_0_0_9"/>
<gene>
    <name evidence="1" type="ORF">RO1_03000</name>
</gene>